<dbReference type="SUPFAM" id="SSF54001">
    <property type="entry name" value="Cysteine proteinases"/>
    <property type="match status" value="1"/>
</dbReference>
<dbReference type="PROSITE" id="PS50802">
    <property type="entry name" value="OTU"/>
    <property type="match status" value="1"/>
</dbReference>
<feature type="compositionally biased region" description="Basic and acidic residues" evidence="2">
    <location>
        <begin position="112"/>
        <end position="126"/>
    </location>
</feature>
<dbReference type="InterPro" id="IPR038765">
    <property type="entry name" value="Papain-like_cys_pep_sf"/>
</dbReference>
<dbReference type="InterPro" id="IPR046906">
    <property type="entry name" value="Mab-21_HhH/H2TH-like"/>
</dbReference>
<dbReference type="InterPro" id="IPR046903">
    <property type="entry name" value="Mab-21-like_nuc_Trfase"/>
</dbReference>
<dbReference type="PANTHER" id="PTHR10656">
    <property type="entry name" value="CELL FATE DETERMINING PROTEIN MAB21-RELATED"/>
    <property type="match status" value="1"/>
</dbReference>
<feature type="compositionally biased region" description="Basic and acidic residues" evidence="2">
    <location>
        <begin position="468"/>
        <end position="480"/>
    </location>
</feature>
<name>A0AAE0S0E3_9BIVA</name>
<dbReference type="Pfam" id="PF02338">
    <property type="entry name" value="OTU"/>
    <property type="match status" value="1"/>
</dbReference>
<evidence type="ECO:0000313" key="4">
    <source>
        <dbReference type="EMBL" id="KAK3583056.1"/>
    </source>
</evidence>
<evidence type="ECO:0000256" key="1">
    <source>
        <dbReference type="ARBA" id="ARBA00008307"/>
    </source>
</evidence>
<keyword evidence="5" id="KW-1185">Reference proteome</keyword>
<dbReference type="Gene3D" id="3.90.70.80">
    <property type="match status" value="1"/>
</dbReference>
<proteinExistence type="inferred from homology"/>
<feature type="domain" description="OTU" evidence="3">
    <location>
        <begin position="343"/>
        <end position="549"/>
    </location>
</feature>
<reference evidence="4" key="2">
    <citation type="journal article" date="2021" name="Genome Biol. Evol.">
        <title>Developing a high-quality reference genome for a parasitic bivalve with doubly uniparental inheritance (Bivalvia: Unionida).</title>
        <authorList>
            <person name="Smith C.H."/>
        </authorList>
    </citation>
    <scope>NUCLEOTIDE SEQUENCE</scope>
    <source>
        <strain evidence="4">CHS0354</strain>
        <tissue evidence="4">Mantle</tissue>
    </source>
</reference>
<dbReference type="Proteomes" id="UP001195483">
    <property type="component" value="Unassembled WGS sequence"/>
</dbReference>
<dbReference type="EMBL" id="JAEAOA010000312">
    <property type="protein sequence ID" value="KAK3583056.1"/>
    <property type="molecule type" value="Genomic_DNA"/>
</dbReference>
<dbReference type="InterPro" id="IPR024810">
    <property type="entry name" value="MAB21L/cGLR"/>
</dbReference>
<dbReference type="CDD" id="cd22758">
    <property type="entry name" value="OTU_232R-like"/>
    <property type="match status" value="1"/>
</dbReference>
<feature type="region of interest" description="Disordered" evidence="2">
    <location>
        <begin position="452"/>
        <end position="511"/>
    </location>
</feature>
<dbReference type="SMART" id="SM01265">
    <property type="entry name" value="Mab-21"/>
    <property type="match status" value="1"/>
</dbReference>
<feature type="compositionally biased region" description="Polar residues" evidence="2">
    <location>
        <begin position="1"/>
        <end position="10"/>
    </location>
</feature>
<reference evidence="4" key="3">
    <citation type="submission" date="2023-05" db="EMBL/GenBank/DDBJ databases">
        <authorList>
            <person name="Smith C.H."/>
        </authorList>
    </citation>
    <scope>NUCLEOTIDE SEQUENCE</scope>
    <source>
        <strain evidence="4">CHS0354</strain>
        <tissue evidence="4">Mantle</tissue>
    </source>
</reference>
<gene>
    <name evidence="4" type="ORF">CHS0354_004001</name>
</gene>
<sequence>MSLTEISTSPHFMPVTEKDEDDEGNGQIFINNLSETDDEEHDGDDKGDNNKKDKESQNIVTPFHINPDIHGAREVGAVKLKLNFTKAGSSKEISEHGRSLERNVKAPSPVHFNDKMGKGSDKEKATDVQSVSPLFGDKCSSKNKNSEISKIPEFIKIVGRKVESSNFSKVAAPISEIPSTLPKSFDSGEMNTEGAYGQGSGKISLKVIRKKTSRRSSQRQMLQKTLSSMKRRYGRINVVPSLISSSPISLLKLLAQKSGMDMAALMENADAMGLNLPFPCSECFHKRGKDAYGKSTDVLKSFYEMQDISMDNKCPDCGAERTTLMSYGKMIRNLREMIESRNLVIHDVYPDGNCLYAAVVDQLRTCGVFHWTCFSLREAAVQYLRSNPLEEDGTHKEMYLASETWEQYLDRNSEDGIWGDHIMMSAIVEVLQRKIVILGGVSGKARTVIVPKSMHAKQKSQSDSEPVQDIKEDSPKDINNKEPTSQAAEKMKEKEEGEKEEEEDKEAKKKRLREEAIGRKEKEDDELEDETCLYLGHLSESHYISLRKQGIMKAIQEKLMQDTQEKKLKLKEENPGLFQMDEEIDYRRVAEEKNNIDPVSKEAFLHLNFTIRQLLDDSFEHIALKISPIDDEMNAYEMLGSTFEKLNPRGLSSDRNVMDNFLTEELSIFFPNSCEKKKVERFNIIGEDMLIYCIPHDTRVVEKDCQDIASPSDLVEEPIKNMSGTLYLLPKKTKMWKEKLVFNEDGKRCLQHINLPPSLMSFHVVGSMEAIKVSVRHIIAFKCQFPLEASEWISRERRTNWPKSEVIQQIYSQGCHIIPLARWEGNPGVDVDATKWEYSFAVAEKNLVCCHISKHQHNCFLILRLLIEKQLQLSHIFLYQVLKNIFLFTCEAFEDKMWSKQPGVCILHMISRFISCLQEGEAPMYFMPSRNLLRDVPREITLVQAQQMESLRYHPTVNLYWLLDDYNLTSTDIGLTLDSMFEDIDRFLKHKNVNQSMIEMVVPSTIEAATDLIMSSKYDTAFSIVLELNEELAETSDQREENSSIAHFVKHYFSELSITYRWCFAFYIDLKTGTNLIQDICLEYSCKPMTVLFGPEIVDYIDNRPVPTCLTQNDLKFVKEIVAAIRNIQNYKAIAVGLRYYLETLEDTYIKGKSFTKSQSDRIILHNLVNLYIELFYAYYSCKSVSEFADLLERFEKAVCLLDEIDVCAVLLSISTIIGNEDVTNRAQLKFTEKLNSRDYNPIYLCGKYKTSYSVDESEVSEELYREILSLGRTVTKRKDSTLSSNRKRASESKSYDSYGTGLSDYSVSSLMDSLFGGSRRLSDAPGESDRRPPVALLLSFGSPYDYYDEEE</sequence>
<dbReference type="InterPro" id="IPR003323">
    <property type="entry name" value="OTU_dom"/>
</dbReference>
<evidence type="ECO:0000313" key="5">
    <source>
        <dbReference type="Proteomes" id="UP001195483"/>
    </source>
</evidence>
<organism evidence="4 5">
    <name type="scientific">Potamilus streckersoni</name>
    <dbReference type="NCBI Taxonomy" id="2493646"/>
    <lineage>
        <taxon>Eukaryota</taxon>
        <taxon>Metazoa</taxon>
        <taxon>Spiralia</taxon>
        <taxon>Lophotrochozoa</taxon>
        <taxon>Mollusca</taxon>
        <taxon>Bivalvia</taxon>
        <taxon>Autobranchia</taxon>
        <taxon>Heteroconchia</taxon>
        <taxon>Palaeoheterodonta</taxon>
        <taxon>Unionida</taxon>
        <taxon>Unionoidea</taxon>
        <taxon>Unionidae</taxon>
        <taxon>Ambleminae</taxon>
        <taxon>Lampsilini</taxon>
        <taxon>Potamilus</taxon>
    </lineage>
</organism>
<feature type="compositionally biased region" description="Basic and acidic residues" evidence="2">
    <location>
        <begin position="43"/>
        <end position="56"/>
    </location>
</feature>
<comment type="caution">
    <text evidence="4">The sequence shown here is derived from an EMBL/GenBank/DDBJ whole genome shotgun (WGS) entry which is preliminary data.</text>
</comment>
<feature type="region of interest" description="Disordered" evidence="2">
    <location>
        <begin position="1"/>
        <end position="59"/>
    </location>
</feature>
<accession>A0AAE0S0E3</accession>
<evidence type="ECO:0000259" key="3">
    <source>
        <dbReference type="PROSITE" id="PS50802"/>
    </source>
</evidence>
<comment type="similarity">
    <text evidence="1">Belongs to the mab-21 family.</text>
</comment>
<dbReference type="PANTHER" id="PTHR10656:SF69">
    <property type="entry name" value="MAB-21-LIKE HHH_H2TH-LIKE DOMAIN-CONTAINING PROTEIN"/>
    <property type="match status" value="1"/>
</dbReference>
<feature type="region of interest" description="Disordered" evidence="2">
    <location>
        <begin position="107"/>
        <end position="129"/>
    </location>
</feature>
<evidence type="ECO:0000256" key="2">
    <source>
        <dbReference type="SAM" id="MobiDB-lite"/>
    </source>
</evidence>
<protein>
    <recommendedName>
        <fullName evidence="3">OTU domain-containing protein</fullName>
    </recommendedName>
</protein>
<reference evidence="4" key="1">
    <citation type="journal article" date="2021" name="Genome Biol. Evol.">
        <title>A High-Quality Reference Genome for a Parasitic Bivalve with Doubly Uniparental Inheritance (Bivalvia: Unionida).</title>
        <authorList>
            <person name="Smith C.H."/>
        </authorList>
    </citation>
    <scope>NUCLEOTIDE SEQUENCE</scope>
    <source>
        <strain evidence="4">CHS0354</strain>
    </source>
</reference>
<dbReference type="Pfam" id="PF20266">
    <property type="entry name" value="Mab-21_C"/>
    <property type="match status" value="1"/>
</dbReference>
<dbReference type="Gene3D" id="1.10.1410.40">
    <property type="match status" value="1"/>
</dbReference>
<dbReference type="Pfam" id="PF03281">
    <property type="entry name" value="Mab-21"/>
    <property type="match status" value="1"/>
</dbReference>